<dbReference type="CDD" id="cd03039">
    <property type="entry name" value="GST_N_Sigma_like"/>
    <property type="match status" value="1"/>
</dbReference>
<dbReference type="SUPFAM" id="SSF52833">
    <property type="entry name" value="Thioredoxin-like"/>
    <property type="match status" value="1"/>
</dbReference>
<organism evidence="3 4">
    <name type="scientific">Pomacea canaliculata</name>
    <name type="common">Golden apple snail</name>
    <dbReference type="NCBI Taxonomy" id="400727"/>
    <lineage>
        <taxon>Eukaryota</taxon>
        <taxon>Metazoa</taxon>
        <taxon>Spiralia</taxon>
        <taxon>Lophotrochozoa</taxon>
        <taxon>Mollusca</taxon>
        <taxon>Gastropoda</taxon>
        <taxon>Caenogastropoda</taxon>
        <taxon>Architaenioglossa</taxon>
        <taxon>Ampullarioidea</taxon>
        <taxon>Ampullariidae</taxon>
        <taxon>Pomacea</taxon>
    </lineage>
</organism>
<dbReference type="PROSITE" id="PS50404">
    <property type="entry name" value="GST_NTER"/>
    <property type="match status" value="1"/>
</dbReference>
<dbReference type="PANTHER" id="PTHR11571:SF150">
    <property type="entry name" value="GLUTATHIONE S-TRANSFERASE"/>
    <property type="match status" value="1"/>
</dbReference>
<dbReference type="Pfam" id="PF14497">
    <property type="entry name" value="GST_C_3"/>
    <property type="match status" value="1"/>
</dbReference>
<keyword evidence="4" id="KW-1185">Reference proteome</keyword>
<evidence type="ECO:0000259" key="2">
    <source>
        <dbReference type="PROSITE" id="PS50405"/>
    </source>
</evidence>
<dbReference type="EMBL" id="PZQS01000011">
    <property type="protein sequence ID" value="PVD21608.1"/>
    <property type="molecule type" value="Genomic_DNA"/>
</dbReference>
<dbReference type="PANTHER" id="PTHR11571">
    <property type="entry name" value="GLUTATHIONE S-TRANSFERASE"/>
    <property type="match status" value="1"/>
</dbReference>
<accession>A0A2T7NKB5</accession>
<dbReference type="Pfam" id="PF02798">
    <property type="entry name" value="GST_N"/>
    <property type="match status" value="1"/>
</dbReference>
<comment type="caution">
    <text evidence="3">The sequence shown here is derived from an EMBL/GenBank/DDBJ whole genome shotgun (WGS) entry which is preliminary data.</text>
</comment>
<dbReference type="Gene3D" id="3.40.30.10">
    <property type="entry name" value="Glutaredoxin"/>
    <property type="match status" value="1"/>
</dbReference>
<dbReference type="InterPro" id="IPR040079">
    <property type="entry name" value="Glutathione_S-Trfase"/>
</dbReference>
<dbReference type="SFLD" id="SFLDG01205">
    <property type="entry name" value="AMPS.1"/>
    <property type="match status" value="1"/>
</dbReference>
<dbReference type="InterPro" id="IPR004046">
    <property type="entry name" value="GST_C"/>
</dbReference>
<dbReference type="InterPro" id="IPR036282">
    <property type="entry name" value="Glutathione-S-Trfase_C_sf"/>
</dbReference>
<dbReference type="SFLD" id="SFLDS00019">
    <property type="entry name" value="Glutathione_Transferase_(cytos"/>
    <property type="match status" value="1"/>
</dbReference>
<dbReference type="SFLD" id="SFLDG00363">
    <property type="entry name" value="AMPS_(cytGST):_Alpha-__Mu-__Pi"/>
    <property type="match status" value="1"/>
</dbReference>
<reference evidence="3 4" key="1">
    <citation type="submission" date="2018-04" db="EMBL/GenBank/DDBJ databases">
        <title>The genome of golden apple snail Pomacea canaliculata provides insight into stress tolerance and invasive adaptation.</title>
        <authorList>
            <person name="Liu C."/>
            <person name="Liu B."/>
            <person name="Ren Y."/>
            <person name="Zhang Y."/>
            <person name="Wang H."/>
            <person name="Li S."/>
            <person name="Jiang F."/>
            <person name="Yin L."/>
            <person name="Zhang G."/>
            <person name="Qian W."/>
            <person name="Fan W."/>
        </authorList>
    </citation>
    <scope>NUCLEOTIDE SEQUENCE [LARGE SCALE GENOMIC DNA]</scope>
    <source>
        <strain evidence="3">SZHN2017</strain>
        <tissue evidence="3">Muscle</tissue>
    </source>
</reference>
<dbReference type="Proteomes" id="UP000245119">
    <property type="component" value="Linkage Group LG11"/>
</dbReference>
<name>A0A2T7NKB5_POMCA</name>
<evidence type="ECO:0000313" key="3">
    <source>
        <dbReference type="EMBL" id="PVD21608.1"/>
    </source>
</evidence>
<gene>
    <name evidence="3" type="ORF">C0Q70_17407</name>
</gene>
<dbReference type="InterPro" id="IPR036249">
    <property type="entry name" value="Thioredoxin-like_sf"/>
</dbReference>
<evidence type="ECO:0000313" key="4">
    <source>
        <dbReference type="Proteomes" id="UP000245119"/>
    </source>
</evidence>
<dbReference type="GO" id="GO:0006749">
    <property type="term" value="P:glutathione metabolic process"/>
    <property type="evidence" value="ECO:0007669"/>
    <property type="project" value="TreeGrafter"/>
</dbReference>
<feature type="domain" description="GST N-terminal" evidence="1">
    <location>
        <begin position="2"/>
        <end position="79"/>
    </location>
</feature>
<dbReference type="GO" id="GO:0004364">
    <property type="term" value="F:glutathione transferase activity"/>
    <property type="evidence" value="ECO:0007669"/>
    <property type="project" value="TreeGrafter"/>
</dbReference>
<sequence length="200" mass="22590">MAAVKLFYSDAPGRGEIIRLVLSVAGVDFDDVRYKYEDWPKYKPEAPFGQAPFIEYNGKKYGQSVAIANFFSRENGLYGASNLEAFRIDEVAGLVQDLFTCLIPVFIEKDPAKKEELRAAMVKNDAPRFFGFFQKFLQENGTGYLVGNKLSLGDLIIYDMTTQLLKTFQYDAAADFPEIKTLVDNVEGNENIKAYIDSRK</sequence>
<dbReference type="AlphaFoldDB" id="A0A2T7NKB5"/>
<dbReference type="CDD" id="cd03192">
    <property type="entry name" value="GST_C_Sigma_like"/>
    <property type="match status" value="1"/>
</dbReference>
<dbReference type="PROSITE" id="PS50405">
    <property type="entry name" value="GST_CTER"/>
    <property type="match status" value="1"/>
</dbReference>
<dbReference type="InterPro" id="IPR050213">
    <property type="entry name" value="GST_superfamily"/>
</dbReference>
<protein>
    <recommendedName>
        <fullName evidence="5">Glutathione transferase</fullName>
    </recommendedName>
</protein>
<dbReference type="FunFam" id="1.20.1050.10:FF:000030">
    <property type="entry name" value="Glutathione S-transferase S1"/>
    <property type="match status" value="1"/>
</dbReference>
<dbReference type="InterPro" id="IPR004045">
    <property type="entry name" value="Glutathione_S-Trfase_N"/>
</dbReference>
<dbReference type="Gene3D" id="1.20.1050.10">
    <property type="match status" value="1"/>
</dbReference>
<proteinExistence type="predicted"/>
<evidence type="ECO:0008006" key="5">
    <source>
        <dbReference type="Google" id="ProtNLM"/>
    </source>
</evidence>
<dbReference type="SUPFAM" id="SSF47616">
    <property type="entry name" value="GST C-terminal domain-like"/>
    <property type="match status" value="1"/>
</dbReference>
<evidence type="ECO:0000259" key="1">
    <source>
        <dbReference type="PROSITE" id="PS50404"/>
    </source>
</evidence>
<dbReference type="STRING" id="400727.A0A2T7NKB5"/>
<feature type="domain" description="GST C-terminal" evidence="2">
    <location>
        <begin position="81"/>
        <end position="200"/>
    </location>
</feature>
<dbReference type="OrthoDB" id="414243at2759"/>
<dbReference type="InterPro" id="IPR010987">
    <property type="entry name" value="Glutathione-S-Trfase_C-like"/>
</dbReference>